<dbReference type="EMBL" id="LR796637">
    <property type="protein sequence ID" value="CAB4156651.1"/>
    <property type="molecule type" value="Genomic_DNA"/>
</dbReference>
<name>A0A6J5NGK4_9CAUD</name>
<reference evidence="1" key="1">
    <citation type="submission" date="2020-04" db="EMBL/GenBank/DDBJ databases">
        <authorList>
            <person name="Chiriac C."/>
            <person name="Salcher M."/>
            <person name="Ghai R."/>
            <person name="Kavagutti S V."/>
        </authorList>
    </citation>
    <scope>NUCLEOTIDE SEQUENCE</scope>
</reference>
<evidence type="ECO:0000313" key="1">
    <source>
        <dbReference type="EMBL" id="CAB4156651.1"/>
    </source>
</evidence>
<sequence>MATTVSRIPLSGSTHGRGIKVVATASTGTTIHAATSSTSDCDVVTIYAYNSSASAVNLTLQWGGTSTPDDDIKLSIPATSGLTLVAPDLVLRNSLSILAYAGTANVVTIHGFVNRVATV</sequence>
<proteinExistence type="predicted"/>
<gene>
    <name evidence="1" type="ORF">UFOVP655_90</name>
</gene>
<protein>
    <submittedName>
        <fullName evidence="1">Uncharacterized protein</fullName>
    </submittedName>
</protein>
<accession>A0A6J5NGK4</accession>
<organism evidence="1">
    <name type="scientific">uncultured Caudovirales phage</name>
    <dbReference type="NCBI Taxonomy" id="2100421"/>
    <lineage>
        <taxon>Viruses</taxon>
        <taxon>Duplodnaviria</taxon>
        <taxon>Heunggongvirae</taxon>
        <taxon>Uroviricota</taxon>
        <taxon>Caudoviricetes</taxon>
        <taxon>Peduoviridae</taxon>
        <taxon>Maltschvirus</taxon>
        <taxon>Maltschvirus maltsch</taxon>
    </lineage>
</organism>